<evidence type="ECO:0000313" key="3">
    <source>
        <dbReference type="Proteomes" id="UP000593567"/>
    </source>
</evidence>
<reference evidence="2" key="1">
    <citation type="submission" date="2020-06" db="EMBL/GenBank/DDBJ databases">
        <title>Draft genome of Bugula neritina, a colonial animal packing powerful symbionts and potential medicines.</title>
        <authorList>
            <person name="Rayko M."/>
        </authorList>
    </citation>
    <scope>NUCLEOTIDE SEQUENCE [LARGE SCALE GENOMIC DNA]</scope>
    <source>
        <strain evidence="2">Kwan_BN1</strain>
    </source>
</reference>
<dbReference type="PANTHER" id="PTHR38566:SF1">
    <property type="entry name" value="CHROMOSOME UNDETERMINED SCAFFOLD_18, WHOLE GENOME SHOTGUN SEQUENCE"/>
    <property type="match status" value="1"/>
</dbReference>
<dbReference type="Proteomes" id="UP000593567">
    <property type="component" value="Unassembled WGS sequence"/>
</dbReference>
<keyword evidence="3" id="KW-1185">Reference proteome</keyword>
<dbReference type="AlphaFoldDB" id="A0A7J7J5F3"/>
<dbReference type="InterPro" id="IPR057680">
    <property type="entry name" value="DUF7920"/>
</dbReference>
<dbReference type="OrthoDB" id="430647at2759"/>
<sequence length="442" mass="50765">MEEALKAISDDPDVYIEKLQQPLEHNSELGTEFVNWAEEHSQLKVFIKEIPLGIFPDGVKVQLADVKVHSRGPDDLVYDKDAELRQKVARGNAFIRIQDEPWNCVTYALKKFTGGMGDDDDRSGGGDKLIWKRYFVKDISEASSVISLRKANGEAAHLSCIKYCGVHYLIAGSKNVHLIIRKKSDIDKYDESRYQYAREISDTILAFLETMERSKVIKFLDFLAETRLTMVFEILNPNHQHVEDLSYLGEKSALKFITWTSTNLGVKDELCIFPPDISIKLAAYFGFDPVEYKEISAVEAEAHMLQIRHQHGFEGEVFYYLDRERNVIGLLKKKTAWYIICRAVREKVRNALFSKNGLSVPETKRKLNSRLREIKSWLNLDEDSVKKWQELSVGYVDWVVSQKAQGKLCARDVADKFPVTWSRFLEDSQLSDNVEYANSVLC</sequence>
<name>A0A7J7J5F3_BUGNE</name>
<comment type="caution">
    <text evidence="2">The sequence shown here is derived from an EMBL/GenBank/DDBJ whole genome shotgun (WGS) entry which is preliminary data.</text>
</comment>
<organism evidence="2 3">
    <name type="scientific">Bugula neritina</name>
    <name type="common">Brown bryozoan</name>
    <name type="synonym">Sertularia neritina</name>
    <dbReference type="NCBI Taxonomy" id="10212"/>
    <lineage>
        <taxon>Eukaryota</taxon>
        <taxon>Metazoa</taxon>
        <taxon>Spiralia</taxon>
        <taxon>Lophotrochozoa</taxon>
        <taxon>Bryozoa</taxon>
        <taxon>Gymnolaemata</taxon>
        <taxon>Cheilostomatida</taxon>
        <taxon>Flustrina</taxon>
        <taxon>Buguloidea</taxon>
        <taxon>Bugulidae</taxon>
        <taxon>Bugula</taxon>
    </lineage>
</organism>
<protein>
    <recommendedName>
        <fullName evidence="1">DUF7920 domain-containing protein</fullName>
    </recommendedName>
</protein>
<dbReference type="Pfam" id="PF25536">
    <property type="entry name" value="DUF7920"/>
    <property type="match status" value="1"/>
</dbReference>
<proteinExistence type="predicted"/>
<evidence type="ECO:0000313" key="2">
    <source>
        <dbReference type="EMBL" id="KAF6020876.1"/>
    </source>
</evidence>
<accession>A0A7J7J5F3</accession>
<dbReference type="PANTHER" id="PTHR38566">
    <property type="entry name" value="RNA_LIG_T4_1 DOMAIN-CONTAINING PROTEIN"/>
    <property type="match status" value="1"/>
</dbReference>
<evidence type="ECO:0000259" key="1">
    <source>
        <dbReference type="Pfam" id="PF25536"/>
    </source>
</evidence>
<dbReference type="EMBL" id="VXIV02003141">
    <property type="protein sequence ID" value="KAF6020876.1"/>
    <property type="molecule type" value="Genomic_DNA"/>
</dbReference>
<gene>
    <name evidence="2" type="ORF">EB796_020791</name>
</gene>
<feature type="domain" description="DUF7920" evidence="1">
    <location>
        <begin position="71"/>
        <end position="344"/>
    </location>
</feature>